<dbReference type="Proteomes" id="UP000693970">
    <property type="component" value="Unassembled WGS sequence"/>
</dbReference>
<comment type="similarity">
    <text evidence="2">Belongs to the potassium channel family. Plant (TC 1.A.1.4) subfamily.</text>
</comment>
<evidence type="ECO:0000256" key="2">
    <source>
        <dbReference type="ARBA" id="ARBA00007929"/>
    </source>
</evidence>
<dbReference type="AlphaFoldDB" id="A0A9K3LVL0"/>
<feature type="transmembrane region" description="Helical" evidence="6">
    <location>
        <begin position="176"/>
        <end position="194"/>
    </location>
</feature>
<dbReference type="GO" id="GO:0016020">
    <property type="term" value="C:membrane"/>
    <property type="evidence" value="ECO:0007669"/>
    <property type="project" value="UniProtKB-SubCell"/>
</dbReference>
<dbReference type="PANTHER" id="PTHR45743:SF2">
    <property type="entry name" value="POTASSIUM CHANNEL AKT1"/>
    <property type="match status" value="1"/>
</dbReference>
<feature type="transmembrane region" description="Helical" evidence="6">
    <location>
        <begin position="27"/>
        <end position="50"/>
    </location>
</feature>
<comment type="caution">
    <text evidence="8">The sequence shown here is derived from an EMBL/GenBank/DDBJ whole genome shotgun (WGS) entry which is preliminary data.</text>
</comment>
<keyword evidence="9" id="KW-1185">Reference proteome</keyword>
<dbReference type="Pfam" id="PF00520">
    <property type="entry name" value="Ion_trans"/>
    <property type="match status" value="1"/>
</dbReference>
<sequence length="408" mass="47720">MPESYRKQLYYGVAPQPKYLFFPWYRWWFWLATVWSIFTVFYETFAVGFLPGGLSPAGNPASIIEFCFLTLFTTDIATNFNLAYTDQEDVVVTDRRMIIWNYFRGWFWIDLIAVFPFYIIILAARDEIGIDDFQTRNLQLIRLLRVVRLHRVVQALQVTQYSSKISLLWYTMVRDFGGAIMWTHFAACMMFFIARQRDFQDSWLEAPADTETNFDLYVTSQYWSIVTFVTVSYGDFSPVNATEQIFGMVYMFLNMVITSWIIGSITLLVVKNDEKNGEYRSNLRLLDEYVTINNFDDGIRKRLKTQLKLDFNNREISEENVLQHFPGTLRRKVIRQLYYPILSETHLMKNVRQVLVDSFLTSCSVELFGPGEDLIQRGTIPSDLYLLVDGSVKITSSTSVQTESVDKQ</sequence>
<keyword evidence="4 6" id="KW-1133">Transmembrane helix</keyword>
<keyword evidence="3 6" id="KW-0812">Transmembrane</keyword>
<comment type="subcellular location">
    <subcellularLocation>
        <location evidence="1">Membrane</location>
        <topology evidence="1">Multi-pass membrane protein</topology>
    </subcellularLocation>
</comment>
<gene>
    <name evidence="8" type="ORF">IV203_031368</name>
</gene>
<dbReference type="GO" id="GO:0005249">
    <property type="term" value="F:voltage-gated potassium channel activity"/>
    <property type="evidence" value="ECO:0007669"/>
    <property type="project" value="InterPro"/>
</dbReference>
<name>A0A9K3LVL0_9STRA</name>
<evidence type="ECO:0000256" key="6">
    <source>
        <dbReference type="SAM" id="Phobius"/>
    </source>
</evidence>
<evidence type="ECO:0000313" key="8">
    <source>
        <dbReference type="EMBL" id="KAG7368625.1"/>
    </source>
</evidence>
<dbReference type="InterPro" id="IPR000595">
    <property type="entry name" value="cNMP-bd_dom"/>
</dbReference>
<protein>
    <submittedName>
        <fullName evidence="8">Ion transport protein</fullName>
    </submittedName>
</protein>
<reference evidence="8" key="2">
    <citation type="submission" date="2021-04" db="EMBL/GenBank/DDBJ databases">
        <authorList>
            <person name="Podell S."/>
        </authorList>
    </citation>
    <scope>NUCLEOTIDE SEQUENCE</scope>
    <source>
        <strain evidence="8">Hildebrandi</strain>
    </source>
</reference>
<dbReference type="InterPro" id="IPR005821">
    <property type="entry name" value="Ion_trans_dom"/>
</dbReference>
<dbReference type="PROSITE" id="PS50042">
    <property type="entry name" value="CNMP_BINDING_3"/>
    <property type="match status" value="1"/>
</dbReference>
<accession>A0A9K3LVL0</accession>
<evidence type="ECO:0000259" key="7">
    <source>
        <dbReference type="PROSITE" id="PS50042"/>
    </source>
</evidence>
<dbReference type="InterPro" id="IPR045319">
    <property type="entry name" value="KAT/AKT"/>
</dbReference>
<dbReference type="PANTHER" id="PTHR45743">
    <property type="entry name" value="POTASSIUM CHANNEL AKT1"/>
    <property type="match status" value="1"/>
</dbReference>
<dbReference type="OrthoDB" id="426293at2759"/>
<evidence type="ECO:0000256" key="4">
    <source>
        <dbReference type="ARBA" id="ARBA00022989"/>
    </source>
</evidence>
<feature type="transmembrane region" description="Helical" evidence="6">
    <location>
        <begin position="245"/>
        <end position="270"/>
    </location>
</feature>
<feature type="domain" description="Cyclic nucleotide-binding" evidence="7">
    <location>
        <begin position="347"/>
        <end position="408"/>
    </location>
</feature>
<evidence type="ECO:0000256" key="5">
    <source>
        <dbReference type="ARBA" id="ARBA00023136"/>
    </source>
</evidence>
<dbReference type="EMBL" id="JAGRRH010000006">
    <property type="protein sequence ID" value="KAG7368625.1"/>
    <property type="molecule type" value="Genomic_DNA"/>
</dbReference>
<evidence type="ECO:0000256" key="1">
    <source>
        <dbReference type="ARBA" id="ARBA00004141"/>
    </source>
</evidence>
<keyword evidence="5 6" id="KW-0472">Membrane</keyword>
<feature type="transmembrane region" description="Helical" evidence="6">
    <location>
        <begin position="214"/>
        <end position="233"/>
    </location>
</feature>
<feature type="transmembrane region" description="Helical" evidence="6">
    <location>
        <begin position="105"/>
        <end position="124"/>
    </location>
</feature>
<evidence type="ECO:0000256" key="3">
    <source>
        <dbReference type="ARBA" id="ARBA00022692"/>
    </source>
</evidence>
<reference evidence="8" key="1">
    <citation type="journal article" date="2021" name="Sci. Rep.">
        <title>Diploid genomic architecture of Nitzschia inconspicua, an elite biomass production diatom.</title>
        <authorList>
            <person name="Oliver A."/>
            <person name="Podell S."/>
            <person name="Pinowska A."/>
            <person name="Traller J.C."/>
            <person name="Smith S.R."/>
            <person name="McClure R."/>
            <person name="Beliaev A."/>
            <person name="Bohutskyi P."/>
            <person name="Hill E.A."/>
            <person name="Rabines A."/>
            <person name="Zheng H."/>
            <person name="Allen L.Z."/>
            <person name="Kuo A."/>
            <person name="Grigoriev I.V."/>
            <person name="Allen A.E."/>
            <person name="Hazlebeck D."/>
            <person name="Allen E.E."/>
        </authorList>
    </citation>
    <scope>NUCLEOTIDE SEQUENCE</scope>
    <source>
        <strain evidence="8">Hildebrandi</strain>
    </source>
</reference>
<evidence type="ECO:0000313" key="9">
    <source>
        <dbReference type="Proteomes" id="UP000693970"/>
    </source>
</evidence>
<organism evidence="8 9">
    <name type="scientific">Nitzschia inconspicua</name>
    <dbReference type="NCBI Taxonomy" id="303405"/>
    <lineage>
        <taxon>Eukaryota</taxon>
        <taxon>Sar</taxon>
        <taxon>Stramenopiles</taxon>
        <taxon>Ochrophyta</taxon>
        <taxon>Bacillariophyta</taxon>
        <taxon>Bacillariophyceae</taxon>
        <taxon>Bacillariophycidae</taxon>
        <taxon>Bacillariales</taxon>
        <taxon>Bacillariaceae</taxon>
        <taxon>Nitzschia</taxon>
    </lineage>
</organism>
<proteinExistence type="inferred from homology"/>